<name>A0A6A4I8K7_9AGAR</name>
<gene>
    <name evidence="1" type="ORF">BT96DRAFT_338595</name>
</gene>
<accession>A0A6A4I8K7</accession>
<keyword evidence="2" id="KW-1185">Reference proteome</keyword>
<sequence length="104" mass="11984">MEGRVETRRKPNPLPNIRLSSRVRTYLHPPKTDSDMKDPAIDIIKAKADEAFNKNDFIVALSLYSYISDVDPNNGIYHLNRSLANLRLRRSSYRVINLPSFLPD</sequence>
<dbReference type="AlphaFoldDB" id="A0A6A4I8K7"/>
<proteinExistence type="predicted"/>
<dbReference type="SUPFAM" id="SSF48452">
    <property type="entry name" value="TPR-like"/>
    <property type="match status" value="1"/>
</dbReference>
<dbReference type="Proteomes" id="UP000799118">
    <property type="component" value="Unassembled WGS sequence"/>
</dbReference>
<reference evidence="1" key="1">
    <citation type="journal article" date="2019" name="Environ. Microbiol.">
        <title>Fungal ecological strategies reflected in gene transcription - a case study of two litter decomposers.</title>
        <authorList>
            <person name="Barbi F."/>
            <person name="Kohler A."/>
            <person name="Barry K."/>
            <person name="Baskaran P."/>
            <person name="Daum C."/>
            <person name="Fauchery L."/>
            <person name="Ihrmark K."/>
            <person name="Kuo A."/>
            <person name="LaButti K."/>
            <person name="Lipzen A."/>
            <person name="Morin E."/>
            <person name="Grigoriev I.V."/>
            <person name="Henrissat B."/>
            <person name="Lindahl B."/>
            <person name="Martin F."/>
        </authorList>
    </citation>
    <scope>NUCLEOTIDE SEQUENCE</scope>
    <source>
        <strain evidence="1">JB14</strain>
    </source>
</reference>
<dbReference type="Gene3D" id="1.25.40.10">
    <property type="entry name" value="Tetratricopeptide repeat domain"/>
    <property type="match status" value="1"/>
</dbReference>
<evidence type="ECO:0000313" key="1">
    <source>
        <dbReference type="EMBL" id="KAE9405407.1"/>
    </source>
</evidence>
<protein>
    <submittedName>
        <fullName evidence="1">Uncharacterized protein</fullName>
    </submittedName>
</protein>
<dbReference type="InterPro" id="IPR011990">
    <property type="entry name" value="TPR-like_helical_dom_sf"/>
</dbReference>
<organism evidence="1 2">
    <name type="scientific">Gymnopus androsaceus JB14</name>
    <dbReference type="NCBI Taxonomy" id="1447944"/>
    <lineage>
        <taxon>Eukaryota</taxon>
        <taxon>Fungi</taxon>
        <taxon>Dikarya</taxon>
        <taxon>Basidiomycota</taxon>
        <taxon>Agaricomycotina</taxon>
        <taxon>Agaricomycetes</taxon>
        <taxon>Agaricomycetidae</taxon>
        <taxon>Agaricales</taxon>
        <taxon>Marasmiineae</taxon>
        <taxon>Omphalotaceae</taxon>
        <taxon>Gymnopus</taxon>
    </lineage>
</organism>
<evidence type="ECO:0000313" key="2">
    <source>
        <dbReference type="Proteomes" id="UP000799118"/>
    </source>
</evidence>
<dbReference type="EMBL" id="ML769409">
    <property type="protein sequence ID" value="KAE9405407.1"/>
    <property type="molecule type" value="Genomic_DNA"/>
</dbReference>